<evidence type="ECO:0000256" key="4">
    <source>
        <dbReference type="ARBA" id="ARBA00022603"/>
    </source>
</evidence>
<accession>A0A5D2BPD9</accession>
<protein>
    <recommendedName>
        <fullName evidence="3">[phosphatase 2A protein]-leucine-carboxy methyltransferase</fullName>
        <ecNumber evidence="3">2.1.1.233</ecNumber>
    </recommendedName>
    <alternativeName>
        <fullName evidence="7">[Phosphatase 2A protein]-leucine-carboxy methyltransferase 1</fullName>
    </alternativeName>
</protein>
<dbReference type="GO" id="GO:0018423">
    <property type="term" value="F:protein C-terminal leucine carboxyl O-methyltransferase activity"/>
    <property type="evidence" value="ECO:0007669"/>
    <property type="project" value="UniProtKB-EC"/>
</dbReference>
<dbReference type="Pfam" id="PF04072">
    <property type="entry name" value="LCM"/>
    <property type="match status" value="1"/>
</dbReference>
<proteinExistence type="inferred from homology"/>
<dbReference type="InterPro" id="IPR029063">
    <property type="entry name" value="SAM-dependent_MTases_sf"/>
</dbReference>
<dbReference type="InterPro" id="IPR007213">
    <property type="entry name" value="Ppm1/Ppm2/Tcmp"/>
</dbReference>
<dbReference type="InterPro" id="IPR016651">
    <property type="entry name" value="LCMT1"/>
</dbReference>
<evidence type="ECO:0000256" key="7">
    <source>
        <dbReference type="ARBA" id="ARBA00032526"/>
    </source>
</evidence>
<dbReference type="PANTHER" id="PTHR13600:SF21">
    <property type="entry name" value="LEUCINE CARBOXYL METHYLTRANSFERASE 1"/>
    <property type="match status" value="1"/>
</dbReference>
<evidence type="ECO:0000256" key="1">
    <source>
        <dbReference type="ARBA" id="ARBA00000724"/>
    </source>
</evidence>
<evidence type="ECO:0000313" key="9">
    <source>
        <dbReference type="Proteomes" id="UP000323506"/>
    </source>
</evidence>
<reference evidence="8 9" key="1">
    <citation type="submission" date="2019-06" db="EMBL/GenBank/DDBJ databases">
        <title>WGS assembly of Gossypium darwinii.</title>
        <authorList>
            <person name="Chen Z.J."/>
            <person name="Sreedasyam A."/>
            <person name="Ando A."/>
            <person name="Song Q."/>
            <person name="De L."/>
            <person name="Hulse-Kemp A."/>
            <person name="Ding M."/>
            <person name="Ye W."/>
            <person name="Kirkbride R."/>
            <person name="Jenkins J."/>
            <person name="Plott C."/>
            <person name="Lovell J."/>
            <person name="Lin Y.-M."/>
            <person name="Vaughn R."/>
            <person name="Liu B."/>
            <person name="Li W."/>
            <person name="Simpson S."/>
            <person name="Scheffler B."/>
            <person name="Saski C."/>
            <person name="Grover C."/>
            <person name="Hu G."/>
            <person name="Conover J."/>
            <person name="Carlson J."/>
            <person name="Shu S."/>
            <person name="Boston L."/>
            <person name="Williams M."/>
            <person name="Peterson D."/>
            <person name="Mcgee K."/>
            <person name="Jones D."/>
            <person name="Wendel J."/>
            <person name="Stelly D."/>
            <person name="Grimwood J."/>
            <person name="Schmutz J."/>
        </authorList>
    </citation>
    <scope>NUCLEOTIDE SEQUENCE [LARGE SCALE GENOMIC DNA]</scope>
    <source>
        <strain evidence="8">1808015.09</strain>
    </source>
</reference>
<dbReference type="EMBL" id="CM017708">
    <property type="protein sequence ID" value="TYG57953.1"/>
    <property type="molecule type" value="Genomic_DNA"/>
</dbReference>
<comment type="catalytic activity">
    <reaction evidence="1">
        <text>[phosphatase 2A protein]-C-terminal L-leucine + S-adenosyl-L-methionine = [phosphatase 2A protein]-C-terminal L-leucine methyl ester + S-adenosyl-L-homocysteine</text>
        <dbReference type="Rhea" id="RHEA:48544"/>
        <dbReference type="Rhea" id="RHEA-COMP:12134"/>
        <dbReference type="Rhea" id="RHEA-COMP:12135"/>
        <dbReference type="ChEBI" id="CHEBI:57856"/>
        <dbReference type="ChEBI" id="CHEBI:59789"/>
        <dbReference type="ChEBI" id="CHEBI:90516"/>
        <dbReference type="ChEBI" id="CHEBI:90517"/>
        <dbReference type="EC" id="2.1.1.233"/>
    </reaction>
</comment>
<comment type="similarity">
    <text evidence="2">Belongs to the methyltransferase superfamily. LCMT family.</text>
</comment>
<evidence type="ECO:0000256" key="2">
    <source>
        <dbReference type="ARBA" id="ARBA00010703"/>
    </source>
</evidence>
<dbReference type="PANTHER" id="PTHR13600">
    <property type="entry name" value="LEUCINE CARBOXYL METHYLTRANSFERASE"/>
    <property type="match status" value="1"/>
</dbReference>
<dbReference type="EC" id="2.1.1.233" evidence="3"/>
<keyword evidence="4" id="KW-0489">Methyltransferase</keyword>
<dbReference type="GO" id="GO:0032259">
    <property type="term" value="P:methylation"/>
    <property type="evidence" value="ECO:0007669"/>
    <property type="project" value="UniProtKB-KW"/>
</dbReference>
<dbReference type="Proteomes" id="UP000323506">
    <property type="component" value="Chromosome D08"/>
</dbReference>
<gene>
    <name evidence="8" type="ORF">ES288_D08G183600v1</name>
</gene>
<evidence type="ECO:0000256" key="6">
    <source>
        <dbReference type="ARBA" id="ARBA00022691"/>
    </source>
</evidence>
<dbReference type="EMBL" id="CM017708">
    <property type="protein sequence ID" value="TYG57954.1"/>
    <property type="molecule type" value="Genomic_DNA"/>
</dbReference>
<evidence type="ECO:0000256" key="5">
    <source>
        <dbReference type="ARBA" id="ARBA00022679"/>
    </source>
</evidence>
<dbReference type="Gene3D" id="3.40.50.150">
    <property type="entry name" value="Vaccinia Virus protein VP39"/>
    <property type="match status" value="1"/>
</dbReference>
<sequence>MGAAVSISQENGEVHGDNYKLLPVDLFDIQKLDDIITLAKMDPGLPIFIIAKCVLIYLDPESSCSIVGRASRTFSTAIFFLYEQIHPDDVFGQQMIRI</sequence>
<evidence type="ECO:0000256" key="3">
    <source>
        <dbReference type="ARBA" id="ARBA00012834"/>
    </source>
</evidence>
<evidence type="ECO:0000313" key="8">
    <source>
        <dbReference type="EMBL" id="TYG57953.1"/>
    </source>
</evidence>
<organism evidence="8 9">
    <name type="scientific">Gossypium darwinii</name>
    <name type="common">Darwin's cotton</name>
    <name type="synonym">Gossypium barbadense var. darwinii</name>
    <dbReference type="NCBI Taxonomy" id="34276"/>
    <lineage>
        <taxon>Eukaryota</taxon>
        <taxon>Viridiplantae</taxon>
        <taxon>Streptophyta</taxon>
        <taxon>Embryophyta</taxon>
        <taxon>Tracheophyta</taxon>
        <taxon>Spermatophyta</taxon>
        <taxon>Magnoliopsida</taxon>
        <taxon>eudicotyledons</taxon>
        <taxon>Gunneridae</taxon>
        <taxon>Pentapetalae</taxon>
        <taxon>rosids</taxon>
        <taxon>malvids</taxon>
        <taxon>Malvales</taxon>
        <taxon>Malvaceae</taxon>
        <taxon>Malvoideae</taxon>
        <taxon>Gossypium</taxon>
    </lineage>
</organism>
<dbReference type="SUPFAM" id="SSF53335">
    <property type="entry name" value="S-adenosyl-L-methionine-dependent methyltransferases"/>
    <property type="match status" value="1"/>
</dbReference>
<dbReference type="AlphaFoldDB" id="A0A5D2BPD9"/>
<keyword evidence="5" id="KW-0808">Transferase</keyword>
<keyword evidence="6" id="KW-0949">S-adenosyl-L-methionine</keyword>
<name>A0A5D2BPD9_GOSDA</name>
<keyword evidence="9" id="KW-1185">Reference proteome</keyword>